<evidence type="ECO:0000313" key="1">
    <source>
        <dbReference type="EMBL" id="SCQ23616.1"/>
    </source>
</evidence>
<accession>A0A1D3UQP8</accession>
<dbReference type="AlphaFoldDB" id="A0A1D3UQP8"/>
<gene>
    <name evidence="1" type="ORF">TFUB20_02125</name>
</gene>
<name>A0A1D3UQP8_TANFO</name>
<dbReference type="Proteomes" id="UP000182057">
    <property type="component" value="Unassembled WGS sequence"/>
</dbReference>
<protein>
    <submittedName>
        <fullName evidence="1">Uncharacterized protein</fullName>
    </submittedName>
</protein>
<reference evidence="1 2" key="1">
    <citation type="submission" date="2016-09" db="EMBL/GenBank/DDBJ databases">
        <authorList>
            <person name="Capua I."/>
            <person name="De Benedictis P."/>
            <person name="Joannis T."/>
            <person name="Lombin L.H."/>
            <person name="Cattoli G."/>
        </authorList>
    </citation>
    <scope>NUCLEOTIDE SEQUENCE [LARGE SCALE GENOMIC DNA]</scope>
    <source>
        <strain evidence="1 2">UB20</strain>
    </source>
</reference>
<organism evidence="1 2">
    <name type="scientific">Tannerella forsythia</name>
    <name type="common">Bacteroides forsythus</name>
    <dbReference type="NCBI Taxonomy" id="28112"/>
    <lineage>
        <taxon>Bacteria</taxon>
        <taxon>Pseudomonadati</taxon>
        <taxon>Bacteroidota</taxon>
        <taxon>Bacteroidia</taxon>
        <taxon>Bacteroidales</taxon>
        <taxon>Tannerellaceae</taxon>
        <taxon>Tannerella</taxon>
    </lineage>
</organism>
<evidence type="ECO:0000313" key="2">
    <source>
        <dbReference type="Proteomes" id="UP000182057"/>
    </source>
</evidence>
<dbReference type="EMBL" id="FMMM01000070">
    <property type="protein sequence ID" value="SCQ23616.1"/>
    <property type="molecule type" value="Genomic_DNA"/>
</dbReference>
<proteinExistence type="predicted"/>
<sequence>MGSYEIYRKKETKKPTSSYAGITRIRCKGMISACKSKAPLLYKFGGKGNHFYHQTFI</sequence>